<keyword evidence="10" id="KW-0547">Nucleotide-binding</keyword>
<evidence type="ECO:0000256" key="11">
    <source>
        <dbReference type="ARBA" id="ARBA00022777"/>
    </source>
</evidence>
<keyword evidence="24" id="KW-1185">Reference proteome</keyword>
<keyword evidence="14 20" id="KW-0472">Membrane</keyword>
<dbReference type="Proteomes" id="UP000325577">
    <property type="component" value="Linkage Group LG4"/>
</dbReference>
<dbReference type="PANTHER" id="PTHR32444:SF128">
    <property type="entry name" value="CURCULIN-LIKE (MANNOSE-BINDING) LECTIN FAMILY PROTEIN"/>
    <property type="match status" value="1"/>
</dbReference>
<dbReference type="GO" id="GO:0004674">
    <property type="term" value="F:protein serine/threonine kinase activity"/>
    <property type="evidence" value="ECO:0007669"/>
    <property type="project" value="UniProtKB-KW"/>
</dbReference>
<evidence type="ECO:0000256" key="4">
    <source>
        <dbReference type="ARBA" id="ARBA00022527"/>
    </source>
</evidence>
<dbReference type="SUPFAM" id="SSF51110">
    <property type="entry name" value="alpha-D-mannose-specific plant lectins"/>
    <property type="match status" value="1"/>
</dbReference>
<evidence type="ECO:0000256" key="20">
    <source>
        <dbReference type="SAM" id="Phobius"/>
    </source>
</evidence>
<dbReference type="EMBL" id="CM018047">
    <property type="protein sequence ID" value="KAA8523039.1"/>
    <property type="molecule type" value="Genomic_DNA"/>
</dbReference>
<keyword evidence="13 20" id="KW-1133">Transmembrane helix</keyword>
<dbReference type="EC" id="2.7.11.1" evidence="2"/>
<comment type="catalytic activity">
    <reaction evidence="19">
        <text>L-seryl-[protein] + ATP = O-phospho-L-seryl-[protein] + ADP + H(+)</text>
        <dbReference type="Rhea" id="RHEA:17989"/>
        <dbReference type="Rhea" id="RHEA-COMP:9863"/>
        <dbReference type="Rhea" id="RHEA-COMP:11604"/>
        <dbReference type="ChEBI" id="CHEBI:15378"/>
        <dbReference type="ChEBI" id="CHEBI:29999"/>
        <dbReference type="ChEBI" id="CHEBI:30616"/>
        <dbReference type="ChEBI" id="CHEBI:83421"/>
        <dbReference type="ChEBI" id="CHEBI:456216"/>
        <dbReference type="EC" id="2.7.11.1"/>
    </reaction>
</comment>
<dbReference type="OrthoDB" id="4062651at2759"/>
<dbReference type="InterPro" id="IPR001480">
    <property type="entry name" value="Bulb-type_lectin_dom"/>
</dbReference>
<keyword evidence="6" id="KW-0808">Transferase</keyword>
<dbReference type="Pfam" id="PF08276">
    <property type="entry name" value="PAN_2"/>
    <property type="match status" value="1"/>
</dbReference>
<evidence type="ECO:0000256" key="7">
    <source>
        <dbReference type="ARBA" id="ARBA00022692"/>
    </source>
</evidence>
<evidence type="ECO:0000256" key="9">
    <source>
        <dbReference type="ARBA" id="ARBA00022734"/>
    </source>
</evidence>
<dbReference type="CDD" id="cd00028">
    <property type="entry name" value="B_lectin"/>
    <property type="match status" value="1"/>
</dbReference>
<keyword evidence="11" id="KW-0418">Kinase</keyword>
<gene>
    <name evidence="23" type="ORF">F0562_009462</name>
</gene>
<dbReference type="AlphaFoldDB" id="A0A5J4ZYC2"/>
<feature type="domain" description="Apple" evidence="22">
    <location>
        <begin position="324"/>
        <end position="404"/>
    </location>
</feature>
<dbReference type="InterPro" id="IPR003609">
    <property type="entry name" value="Pan_app"/>
</dbReference>
<evidence type="ECO:0000256" key="19">
    <source>
        <dbReference type="ARBA" id="ARBA00048679"/>
    </source>
</evidence>
<dbReference type="FunFam" id="2.90.10.10:FF:000009">
    <property type="entry name" value="Receptor-like serine/threonine-protein kinase SD1-8"/>
    <property type="match status" value="1"/>
</dbReference>
<dbReference type="SUPFAM" id="SSF56112">
    <property type="entry name" value="Protein kinase-like (PK-like)"/>
    <property type="match status" value="1"/>
</dbReference>
<dbReference type="Gene3D" id="3.30.200.20">
    <property type="entry name" value="Phosphorylase Kinase, domain 1"/>
    <property type="match status" value="1"/>
</dbReference>
<evidence type="ECO:0000313" key="23">
    <source>
        <dbReference type="EMBL" id="KAA8523039.1"/>
    </source>
</evidence>
<dbReference type="Gene3D" id="2.90.10.10">
    <property type="entry name" value="Bulb-type lectin domain"/>
    <property type="match status" value="1"/>
</dbReference>
<evidence type="ECO:0000256" key="12">
    <source>
        <dbReference type="ARBA" id="ARBA00022840"/>
    </source>
</evidence>
<keyword evidence="4" id="KW-0723">Serine/threonine-protein kinase</keyword>
<keyword evidence="5" id="KW-0597">Phosphoprotein</keyword>
<keyword evidence="7 20" id="KW-0812">Transmembrane</keyword>
<dbReference type="InterPro" id="IPR036426">
    <property type="entry name" value="Bulb-type_lectin_dom_sf"/>
</dbReference>
<keyword evidence="16" id="KW-0675">Receptor</keyword>
<keyword evidence="3" id="KW-1003">Cell membrane</keyword>
<evidence type="ECO:0000256" key="13">
    <source>
        <dbReference type="ARBA" id="ARBA00022989"/>
    </source>
</evidence>
<comment type="subcellular location">
    <subcellularLocation>
        <location evidence="1">Cell membrane</location>
        <topology evidence="1">Single-pass type I membrane protein</topology>
    </subcellularLocation>
</comment>
<dbReference type="Pfam" id="PF01453">
    <property type="entry name" value="B_lectin"/>
    <property type="match status" value="1"/>
</dbReference>
<evidence type="ECO:0000313" key="24">
    <source>
        <dbReference type="Proteomes" id="UP000325577"/>
    </source>
</evidence>
<protein>
    <recommendedName>
        <fullName evidence="2">non-specific serine/threonine protein kinase</fullName>
        <ecNumber evidence="2">2.7.11.1</ecNumber>
    </recommendedName>
</protein>
<evidence type="ECO:0000256" key="17">
    <source>
        <dbReference type="ARBA" id="ARBA00023180"/>
    </source>
</evidence>
<evidence type="ECO:0000256" key="8">
    <source>
        <dbReference type="ARBA" id="ARBA00022729"/>
    </source>
</evidence>
<keyword evidence="12" id="KW-0067">ATP-binding</keyword>
<organism evidence="23 24">
    <name type="scientific">Nyssa sinensis</name>
    <dbReference type="NCBI Taxonomy" id="561372"/>
    <lineage>
        <taxon>Eukaryota</taxon>
        <taxon>Viridiplantae</taxon>
        <taxon>Streptophyta</taxon>
        <taxon>Embryophyta</taxon>
        <taxon>Tracheophyta</taxon>
        <taxon>Spermatophyta</taxon>
        <taxon>Magnoliopsida</taxon>
        <taxon>eudicotyledons</taxon>
        <taxon>Gunneridae</taxon>
        <taxon>Pentapetalae</taxon>
        <taxon>asterids</taxon>
        <taxon>Cornales</taxon>
        <taxon>Nyssaceae</taxon>
        <taxon>Nyssa</taxon>
    </lineage>
</organism>
<accession>A0A5J4ZYC2</accession>
<evidence type="ECO:0000256" key="1">
    <source>
        <dbReference type="ARBA" id="ARBA00004251"/>
    </source>
</evidence>
<dbReference type="SMART" id="SM00108">
    <property type="entry name" value="B_lectin"/>
    <property type="match status" value="1"/>
</dbReference>
<evidence type="ECO:0000259" key="22">
    <source>
        <dbReference type="PROSITE" id="PS50948"/>
    </source>
</evidence>
<dbReference type="GO" id="GO:0005524">
    <property type="term" value="F:ATP binding"/>
    <property type="evidence" value="ECO:0007669"/>
    <property type="project" value="UniProtKB-KW"/>
</dbReference>
<dbReference type="PROSITE" id="PS50927">
    <property type="entry name" value="BULB_LECTIN"/>
    <property type="match status" value="1"/>
</dbReference>
<evidence type="ECO:0000256" key="6">
    <source>
        <dbReference type="ARBA" id="ARBA00022679"/>
    </source>
</evidence>
<evidence type="ECO:0000256" key="10">
    <source>
        <dbReference type="ARBA" id="ARBA00022741"/>
    </source>
</evidence>
<evidence type="ECO:0000256" key="14">
    <source>
        <dbReference type="ARBA" id="ARBA00023136"/>
    </source>
</evidence>
<dbReference type="PROSITE" id="PS50948">
    <property type="entry name" value="PAN"/>
    <property type="match status" value="1"/>
</dbReference>
<keyword evidence="17" id="KW-0325">Glycoprotein</keyword>
<evidence type="ECO:0000256" key="18">
    <source>
        <dbReference type="ARBA" id="ARBA00047899"/>
    </source>
</evidence>
<evidence type="ECO:0000259" key="21">
    <source>
        <dbReference type="PROSITE" id="PS50927"/>
    </source>
</evidence>
<keyword evidence="8" id="KW-0732">Signal</keyword>
<dbReference type="SMART" id="SM00473">
    <property type="entry name" value="PAN_AP"/>
    <property type="match status" value="1"/>
</dbReference>
<dbReference type="GO" id="GO:0005886">
    <property type="term" value="C:plasma membrane"/>
    <property type="evidence" value="ECO:0007669"/>
    <property type="project" value="UniProtKB-SubCell"/>
</dbReference>
<evidence type="ECO:0000256" key="3">
    <source>
        <dbReference type="ARBA" id="ARBA00022475"/>
    </source>
</evidence>
<evidence type="ECO:0000256" key="16">
    <source>
        <dbReference type="ARBA" id="ARBA00023170"/>
    </source>
</evidence>
<evidence type="ECO:0000256" key="15">
    <source>
        <dbReference type="ARBA" id="ARBA00023157"/>
    </source>
</evidence>
<evidence type="ECO:0000256" key="5">
    <source>
        <dbReference type="ARBA" id="ARBA00022553"/>
    </source>
</evidence>
<dbReference type="PANTHER" id="PTHR32444">
    <property type="entry name" value="BULB-TYPE LECTIN DOMAIN-CONTAINING PROTEIN"/>
    <property type="match status" value="1"/>
</dbReference>
<keyword evidence="9" id="KW-0430">Lectin</keyword>
<dbReference type="CDD" id="cd01098">
    <property type="entry name" value="PAN_AP_plant"/>
    <property type="match status" value="1"/>
</dbReference>
<sequence>MTFNSILKLCVYSWLDLQPSVLANMKVAFLVSPVMFCYFVNFCQASNTLRPGDILRNNETLVSVGGLFELGFFGTGGSSSDHYLGIWFKNDKQKKAVWVANRENPILDDSGVLTIRYDGNMVITDIRLIPIIVNYGMLATSSNTSVKLLDSGNLILVDEEDKIVWQSFCYPSDTFLPGMKLGLFGLDTDHIRKQFLVSWLSPLVPTTGPFALGLDSNNKTFFSAWRRDGVFQHIGFWNGHSFRFFFQIASDSYNFTFVSTSKEIYLTFNTKGNGNFSWFVLTSIGEINEFTMLDQGIAIVNHRVCEGTSVVNSNGCLIPMPSMCGDNDKFSEIRGSIPNSMIVSGSVRMGPSDCEIMCRSNCSCTAYASFRDDGTGCELYYGDKNDLLNFIGKGNGIIYIRGDAPSNSDIGRKRKLLLTVMVPVVSFATLIIVSVPCYLRYKKYSYIDMTRKQDAIRESASLLLFQFGTDVAAIDEDNNANGLKQSRKKVHELPLLSFSCIAAATNNFSLVNKLGEGGFGPVYKVHLIS</sequence>
<reference evidence="23 24" key="1">
    <citation type="submission" date="2019-09" db="EMBL/GenBank/DDBJ databases">
        <title>A chromosome-level genome assembly of the Chinese tupelo Nyssa sinensis.</title>
        <authorList>
            <person name="Yang X."/>
            <person name="Kang M."/>
            <person name="Yang Y."/>
            <person name="Xiong H."/>
            <person name="Wang M."/>
            <person name="Zhang Z."/>
            <person name="Wang Z."/>
            <person name="Wu H."/>
            <person name="Ma T."/>
            <person name="Liu J."/>
            <person name="Xi Z."/>
        </authorList>
    </citation>
    <scope>NUCLEOTIDE SEQUENCE [LARGE SCALE GENOMIC DNA]</scope>
    <source>
        <strain evidence="23">J267</strain>
        <tissue evidence="23">Leaf</tissue>
    </source>
</reference>
<keyword evidence="15" id="KW-1015">Disulfide bond</keyword>
<evidence type="ECO:0000256" key="2">
    <source>
        <dbReference type="ARBA" id="ARBA00012513"/>
    </source>
</evidence>
<dbReference type="InterPro" id="IPR011009">
    <property type="entry name" value="Kinase-like_dom_sf"/>
</dbReference>
<feature type="domain" description="Bulb-type lectin" evidence="21">
    <location>
        <begin position="46"/>
        <end position="169"/>
    </location>
</feature>
<feature type="transmembrane region" description="Helical" evidence="20">
    <location>
        <begin position="416"/>
        <end position="439"/>
    </location>
</feature>
<comment type="catalytic activity">
    <reaction evidence="18">
        <text>L-threonyl-[protein] + ATP = O-phospho-L-threonyl-[protein] + ADP + H(+)</text>
        <dbReference type="Rhea" id="RHEA:46608"/>
        <dbReference type="Rhea" id="RHEA-COMP:11060"/>
        <dbReference type="Rhea" id="RHEA-COMP:11605"/>
        <dbReference type="ChEBI" id="CHEBI:15378"/>
        <dbReference type="ChEBI" id="CHEBI:30013"/>
        <dbReference type="ChEBI" id="CHEBI:30616"/>
        <dbReference type="ChEBI" id="CHEBI:61977"/>
        <dbReference type="ChEBI" id="CHEBI:456216"/>
        <dbReference type="EC" id="2.7.11.1"/>
    </reaction>
</comment>
<dbReference type="GO" id="GO:0030246">
    <property type="term" value="F:carbohydrate binding"/>
    <property type="evidence" value="ECO:0007669"/>
    <property type="project" value="UniProtKB-KW"/>
</dbReference>
<proteinExistence type="predicted"/>
<name>A0A5J4ZYC2_9ASTE</name>